<protein>
    <submittedName>
        <fullName evidence="1">Uncharacterized protein</fullName>
    </submittedName>
</protein>
<gene>
    <name evidence="1" type="ORF">MM415B02862_0006</name>
</gene>
<dbReference type="AlphaFoldDB" id="A0A6M3L0R2"/>
<name>A0A6M3L0R2_9ZZZZ</name>
<proteinExistence type="predicted"/>
<accession>A0A6M3L0R2</accession>
<sequence>MSNSIPWDEWLQTVKDKLQNLGYSKVDLDEIAWREFYDEGSCPEDAVFEELSAY</sequence>
<evidence type="ECO:0000313" key="1">
    <source>
        <dbReference type="EMBL" id="QJA87949.1"/>
    </source>
</evidence>
<dbReference type="EMBL" id="MT142743">
    <property type="protein sequence ID" value="QJA87949.1"/>
    <property type="molecule type" value="Genomic_DNA"/>
</dbReference>
<reference evidence="1" key="1">
    <citation type="submission" date="2020-03" db="EMBL/GenBank/DDBJ databases">
        <title>The deep terrestrial virosphere.</title>
        <authorList>
            <person name="Holmfeldt K."/>
            <person name="Nilsson E."/>
            <person name="Simone D."/>
            <person name="Lopez-Fernandez M."/>
            <person name="Wu X."/>
            <person name="de Brujin I."/>
            <person name="Lundin D."/>
            <person name="Andersson A."/>
            <person name="Bertilsson S."/>
            <person name="Dopson M."/>
        </authorList>
    </citation>
    <scope>NUCLEOTIDE SEQUENCE</scope>
    <source>
        <strain evidence="1">MM415B02862</strain>
    </source>
</reference>
<organism evidence="1">
    <name type="scientific">viral metagenome</name>
    <dbReference type="NCBI Taxonomy" id="1070528"/>
    <lineage>
        <taxon>unclassified sequences</taxon>
        <taxon>metagenomes</taxon>
        <taxon>organismal metagenomes</taxon>
    </lineage>
</organism>